<dbReference type="OrthoDB" id="5428863at2759"/>
<evidence type="ECO:0000313" key="3">
    <source>
        <dbReference type="Proteomes" id="UP000700596"/>
    </source>
</evidence>
<sequence>MEADSRQLDQQDYECISRWLADCHENHVSTCPPHTAQRSIQLSFIDCHNAVVVLTPFDASYLALSYVWDVPTHLGVGNTSHQTLLNAPMVIKDAMEVTIRLGYQYLWVDRYCINQDDAEEKYRQINHMNYIYAGAEVTIVAAADMSIVGGLQGVSSRTNSLDSGFRLGPYLHTLVPVPRLAIKRSKWNSRGWTYQEAVLSPRKLVFTTHHIYMQCNGKHAFVSHSPNGQKYTFPPHDNFTGQFKNHQVAMMALESNPYPESHFGRTNVELFNSHIKEYVVRELSFESDRFNAIRGVLSHFETQHPPVFQIYGLPYLT</sequence>
<accession>A0A9P9DQH8</accession>
<gene>
    <name evidence="2" type="ORF">B0J11DRAFT_437032</name>
</gene>
<proteinExistence type="predicted"/>
<dbReference type="Proteomes" id="UP000700596">
    <property type="component" value="Unassembled WGS sequence"/>
</dbReference>
<dbReference type="EMBL" id="JAGMWT010000009">
    <property type="protein sequence ID" value="KAH7122756.1"/>
    <property type="molecule type" value="Genomic_DNA"/>
</dbReference>
<dbReference type="InterPro" id="IPR010730">
    <property type="entry name" value="HET"/>
</dbReference>
<feature type="domain" description="Heterokaryon incompatibility" evidence="1">
    <location>
        <begin position="61"/>
        <end position="196"/>
    </location>
</feature>
<keyword evidence="3" id="KW-1185">Reference proteome</keyword>
<name>A0A9P9DQH8_9PLEO</name>
<reference evidence="2" key="1">
    <citation type="journal article" date="2021" name="Nat. Commun.">
        <title>Genetic determinants of endophytism in the Arabidopsis root mycobiome.</title>
        <authorList>
            <person name="Mesny F."/>
            <person name="Miyauchi S."/>
            <person name="Thiergart T."/>
            <person name="Pickel B."/>
            <person name="Atanasova L."/>
            <person name="Karlsson M."/>
            <person name="Huettel B."/>
            <person name="Barry K.W."/>
            <person name="Haridas S."/>
            <person name="Chen C."/>
            <person name="Bauer D."/>
            <person name="Andreopoulos W."/>
            <person name="Pangilinan J."/>
            <person name="LaButti K."/>
            <person name="Riley R."/>
            <person name="Lipzen A."/>
            <person name="Clum A."/>
            <person name="Drula E."/>
            <person name="Henrissat B."/>
            <person name="Kohler A."/>
            <person name="Grigoriev I.V."/>
            <person name="Martin F.M."/>
            <person name="Hacquard S."/>
        </authorList>
    </citation>
    <scope>NUCLEOTIDE SEQUENCE</scope>
    <source>
        <strain evidence="2">MPI-CAGE-CH-0243</strain>
    </source>
</reference>
<dbReference type="PANTHER" id="PTHR33112">
    <property type="entry name" value="DOMAIN PROTEIN, PUTATIVE-RELATED"/>
    <property type="match status" value="1"/>
</dbReference>
<dbReference type="Pfam" id="PF06985">
    <property type="entry name" value="HET"/>
    <property type="match status" value="1"/>
</dbReference>
<organism evidence="2 3">
    <name type="scientific">Dendryphion nanum</name>
    <dbReference type="NCBI Taxonomy" id="256645"/>
    <lineage>
        <taxon>Eukaryota</taxon>
        <taxon>Fungi</taxon>
        <taxon>Dikarya</taxon>
        <taxon>Ascomycota</taxon>
        <taxon>Pezizomycotina</taxon>
        <taxon>Dothideomycetes</taxon>
        <taxon>Pleosporomycetidae</taxon>
        <taxon>Pleosporales</taxon>
        <taxon>Torulaceae</taxon>
        <taxon>Dendryphion</taxon>
    </lineage>
</organism>
<evidence type="ECO:0000259" key="1">
    <source>
        <dbReference type="Pfam" id="PF06985"/>
    </source>
</evidence>
<feature type="non-terminal residue" evidence="2">
    <location>
        <position position="1"/>
    </location>
</feature>
<dbReference type="AlphaFoldDB" id="A0A9P9DQH8"/>
<dbReference type="PANTHER" id="PTHR33112:SF1">
    <property type="entry name" value="HETEROKARYON INCOMPATIBILITY DOMAIN-CONTAINING PROTEIN"/>
    <property type="match status" value="1"/>
</dbReference>
<evidence type="ECO:0000313" key="2">
    <source>
        <dbReference type="EMBL" id="KAH7122756.1"/>
    </source>
</evidence>
<protein>
    <submittedName>
        <fullName evidence="2">Heterokaryon incompatibility protein-domain-containing protein</fullName>
    </submittedName>
</protein>
<comment type="caution">
    <text evidence="2">The sequence shown here is derived from an EMBL/GenBank/DDBJ whole genome shotgun (WGS) entry which is preliminary data.</text>
</comment>